<name>A0ABM3VR34_MUSDO</name>
<proteinExistence type="predicted"/>
<dbReference type="InterPro" id="IPR032675">
    <property type="entry name" value="LRR_dom_sf"/>
</dbReference>
<accession>A0ABM3VR34</accession>
<evidence type="ECO:0000313" key="2">
    <source>
        <dbReference type="RefSeq" id="XP_058988252.1"/>
    </source>
</evidence>
<sequence length="601" mass="69752">MEHQNMDIWKEILANGTVLEKIFGHLCLDDQIKCIGICEAFHRIITNRVWKKKFRELNIYKTPYISVISNVGRTERESEDCEWLQETLTAKMAVRYEQCNIFLQQVARHVAKLRVYSEYFVLRESMGVAFRRIQLFGNLRELQYYQMVVTDDHLIIVAKFCSKLRKLALNECHCSEWHCLIPGYNLNIDILVSMAQLRELAVKCEQRSPLPEMQYNVVAQLLSKMQLKAFILQNIRILYDDGDTLQSGNGNLLEVLNIGHISMESWPNLKHNIKDFHNLQCLNIRVMDCNTLVTTADFELLAINCRKLVSLSLENCDLHIEDFTLLKTLQHLKLCCCGGLTSANFLQILGSLKLCSFTLIHTRVLGNIAALQISPTLEVITIDTIHFSAISEAFQNSQNQMLQLHTIKWLNGYINANWITNKCPHLRVLHIPNPRLISANIFQMTSMRELHFTSLQGFSWRFLVLLIKNLSLYHLNVQTTETIDDGKQKPQDATDIRTTLNTILIPFETYSTAQHFWMDLLNNNRSLSLIFYGEHENLLNMNFLSDLLEFPYVRNNLKCLNVCGFAVDCQHLRLEFMKIMQLLNLATCHYRSRNVPFTIEL</sequence>
<organism evidence="1 2">
    <name type="scientific">Musca domestica</name>
    <name type="common">House fly</name>
    <dbReference type="NCBI Taxonomy" id="7370"/>
    <lineage>
        <taxon>Eukaryota</taxon>
        <taxon>Metazoa</taxon>
        <taxon>Ecdysozoa</taxon>
        <taxon>Arthropoda</taxon>
        <taxon>Hexapoda</taxon>
        <taxon>Insecta</taxon>
        <taxon>Pterygota</taxon>
        <taxon>Neoptera</taxon>
        <taxon>Endopterygota</taxon>
        <taxon>Diptera</taxon>
        <taxon>Brachycera</taxon>
        <taxon>Muscomorpha</taxon>
        <taxon>Muscoidea</taxon>
        <taxon>Muscidae</taxon>
        <taxon>Musca</taxon>
    </lineage>
</organism>
<dbReference type="Proteomes" id="UP001652621">
    <property type="component" value="Unplaced"/>
</dbReference>
<dbReference type="GeneID" id="105262298"/>
<protein>
    <submittedName>
        <fullName evidence="2">Uncharacterized protein LOC105262298 isoform X3</fullName>
    </submittedName>
</protein>
<reference evidence="2" key="1">
    <citation type="submission" date="2025-08" db="UniProtKB">
        <authorList>
            <consortium name="RefSeq"/>
        </authorList>
    </citation>
    <scope>IDENTIFICATION</scope>
    <source>
        <strain evidence="2">Aabys</strain>
        <tissue evidence="2">Whole body</tissue>
    </source>
</reference>
<evidence type="ECO:0000313" key="1">
    <source>
        <dbReference type="Proteomes" id="UP001652621"/>
    </source>
</evidence>
<dbReference type="Gene3D" id="3.80.10.10">
    <property type="entry name" value="Ribonuclease Inhibitor"/>
    <property type="match status" value="1"/>
</dbReference>
<dbReference type="RefSeq" id="XP_058988252.1">
    <property type="nucleotide sequence ID" value="XM_059132269.1"/>
</dbReference>
<gene>
    <name evidence="2" type="primary">LOC105262298</name>
</gene>
<dbReference type="SUPFAM" id="SSF52047">
    <property type="entry name" value="RNI-like"/>
    <property type="match status" value="1"/>
</dbReference>
<keyword evidence="1" id="KW-1185">Reference proteome</keyword>